<dbReference type="EMBL" id="BAABRU010000015">
    <property type="protein sequence ID" value="GAA5530118.1"/>
    <property type="molecule type" value="Genomic_DNA"/>
</dbReference>
<organism evidence="1 2">
    <name type="scientific">Herpetosiphon gulosus</name>
    <dbReference type="NCBI Taxonomy" id="1973496"/>
    <lineage>
        <taxon>Bacteria</taxon>
        <taxon>Bacillati</taxon>
        <taxon>Chloroflexota</taxon>
        <taxon>Chloroflexia</taxon>
        <taxon>Herpetosiphonales</taxon>
        <taxon>Herpetosiphonaceae</taxon>
        <taxon>Herpetosiphon</taxon>
    </lineage>
</organism>
<accession>A0ABP9X3Y0</accession>
<gene>
    <name evidence="1" type="ORF">Hgul01_03936</name>
</gene>
<comment type="caution">
    <text evidence="1">The sequence shown here is derived from an EMBL/GenBank/DDBJ whole genome shotgun (WGS) entry which is preliminary data.</text>
</comment>
<evidence type="ECO:0000313" key="1">
    <source>
        <dbReference type="EMBL" id="GAA5530118.1"/>
    </source>
</evidence>
<dbReference type="Proteomes" id="UP001428290">
    <property type="component" value="Unassembled WGS sequence"/>
</dbReference>
<sequence>MYRKMIVYDRKTGDFAMYLDGELVGYAPTYLEAETRLNQLVYQLLTKTGAA</sequence>
<name>A0ABP9X3Y0_9CHLR</name>
<evidence type="ECO:0000313" key="2">
    <source>
        <dbReference type="Proteomes" id="UP001428290"/>
    </source>
</evidence>
<keyword evidence="2" id="KW-1185">Reference proteome</keyword>
<protein>
    <submittedName>
        <fullName evidence="1">Uncharacterized protein</fullName>
    </submittedName>
</protein>
<dbReference type="RefSeq" id="WP_164689389.1">
    <property type="nucleotide sequence ID" value="NZ_BAABRU010000015.1"/>
</dbReference>
<reference evidence="1 2" key="1">
    <citation type="submission" date="2024-02" db="EMBL/GenBank/DDBJ databases">
        <title>Herpetosiphon gulosus NBRC 112829.</title>
        <authorList>
            <person name="Ichikawa N."/>
            <person name="Katano-Makiyama Y."/>
            <person name="Hidaka K."/>
        </authorList>
    </citation>
    <scope>NUCLEOTIDE SEQUENCE [LARGE SCALE GENOMIC DNA]</scope>
    <source>
        <strain evidence="1 2">NBRC 112829</strain>
    </source>
</reference>
<proteinExistence type="predicted"/>